<comment type="caution">
    <text evidence="1">The sequence shown here is derived from an EMBL/GenBank/DDBJ whole genome shotgun (WGS) entry which is preliminary data.</text>
</comment>
<sequence length="101" mass="11666">MKKLNLTFDITDDDGKVIVDGKSAGRILAGYLLRFPAKDKEADILRYHEMAMKLSRDEIIEVSDSDFEFLKNFIIKDENMFVIAKAPIILYLNSVQHEKKE</sequence>
<name>A0A0F9FTU8_9ZZZZ</name>
<proteinExistence type="predicted"/>
<protein>
    <submittedName>
        <fullName evidence="1">Uncharacterized protein</fullName>
    </submittedName>
</protein>
<dbReference type="EMBL" id="LAZR01020164">
    <property type="protein sequence ID" value="KKL89879.1"/>
    <property type="molecule type" value="Genomic_DNA"/>
</dbReference>
<reference evidence="1" key="1">
    <citation type="journal article" date="2015" name="Nature">
        <title>Complex archaea that bridge the gap between prokaryotes and eukaryotes.</title>
        <authorList>
            <person name="Spang A."/>
            <person name="Saw J.H."/>
            <person name="Jorgensen S.L."/>
            <person name="Zaremba-Niedzwiedzka K."/>
            <person name="Martijn J."/>
            <person name="Lind A.E."/>
            <person name="van Eijk R."/>
            <person name="Schleper C."/>
            <person name="Guy L."/>
            <person name="Ettema T.J."/>
        </authorList>
    </citation>
    <scope>NUCLEOTIDE SEQUENCE</scope>
</reference>
<evidence type="ECO:0000313" key="1">
    <source>
        <dbReference type="EMBL" id="KKL89879.1"/>
    </source>
</evidence>
<accession>A0A0F9FTU8</accession>
<organism evidence="1">
    <name type="scientific">marine sediment metagenome</name>
    <dbReference type="NCBI Taxonomy" id="412755"/>
    <lineage>
        <taxon>unclassified sequences</taxon>
        <taxon>metagenomes</taxon>
        <taxon>ecological metagenomes</taxon>
    </lineage>
</organism>
<gene>
    <name evidence="1" type="ORF">LCGC14_1910290</name>
</gene>
<dbReference type="AlphaFoldDB" id="A0A0F9FTU8"/>